<name>A0A8S9P2X6_BRACR</name>
<organism evidence="2 3">
    <name type="scientific">Brassica cretica</name>
    <name type="common">Mustard</name>
    <dbReference type="NCBI Taxonomy" id="69181"/>
    <lineage>
        <taxon>Eukaryota</taxon>
        <taxon>Viridiplantae</taxon>
        <taxon>Streptophyta</taxon>
        <taxon>Embryophyta</taxon>
        <taxon>Tracheophyta</taxon>
        <taxon>Spermatophyta</taxon>
        <taxon>Magnoliopsida</taxon>
        <taxon>eudicotyledons</taxon>
        <taxon>Gunneridae</taxon>
        <taxon>Pentapetalae</taxon>
        <taxon>rosids</taxon>
        <taxon>malvids</taxon>
        <taxon>Brassicales</taxon>
        <taxon>Brassicaceae</taxon>
        <taxon>Brassiceae</taxon>
        <taxon>Brassica</taxon>
    </lineage>
</organism>
<comment type="caution">
    <text evidence="2">The sequence shown here is derived from an EMBL/GenBank/DDBJ whole genome shotgun (WGS) entry which is preliminary data.</text>
</comment>
<dbReference type="EMBL" id="QGKX02001521">
    <property type="protein sequence ID" value="KAF3508571.1"/>
    <property type="molecule type" value="Genomic_DNA"/>
</dbReference>
<gene>
    <name evidence="2" type="ORF">F2Q69_00002550</name>
</gene>
<evidence type="ECO:0000256" key="1">
    <source>
        <dbReference type="SAM" id="MobiDB-lite"/>
    </source>
</evidence>
<feature type="compositionally biased region" description="Acidic residues" evidence="1">
    <location>
        <begin position="1"/>
        <end position="11"/>
    </location>
</feature>
<protein>
    <submittedName>
        <fullName evidence="2">Uncharacterized protein</fullName>
    </submittedName>
</protein>
<evidence type="ECO:0000313" key="2">
    <source>
        <dbReference type="EMBL" id="KAF3508571.1"/>
    </source>
</evidence>
<dbReference type="Proteomes" id="UP000712600">
    <property type="component" value="Unassembled WGS sequence"/>
</dbReference>
<proteinExistence type="predicted"/>
<evidence type="ECO:0000313" key="3">
    <source>
        <dbReference type="Proteomes" id="UP000712600"/>
    </source>
</evidence>
<feature type="region of interest" description="Disordered" evidence="1">
    <location>
        <begin position="1"/>
        <end position="29"/>
    </location>
</feature>
<sequence length="141" mass="15311">MTETLGDEEGDSQSSPTEGRAGVEINGDGKVRYELNPNRNIVSEMLLELEGLPPALGCGVVGDTSRKDFEISETSNSITENTEANLDWALVGRKSPRSSSPVKDSRVEEVLNEESLGEKEVVISPSRFSVQDIADIDEVEK</sequence>
<dbReference type="AlphaFoldDB" id="A0A8S9P2X6"/>
<accession>A0A8S9P2X6</accession>
<reference evidence="2" key="1">
    <citation type="submission" date="2019-12" db="EMBL/GenBank/DDBJ databases">
        <title>Genome sequencing and annotation of Brassica cretica.</title>
        <authorList>
            <person name="Studholme D.J."/>
            <person name="Sarris P."/>
        </authorList>
    </citation>
    <scope>NUCLEOTIDE SEQUENCE</scope>
    <source>
        <strain evidence="2">PFS-109/04</strain>
        <tissue evidence="2">Leaf</tissue>
    </source>
</reference>